<name>W7AIK9_PLAVN</name>
<evidence type="ECO:0000313" key="1">
    <source>
        <dbReference type="EMBL" id="EUD73277.1"/>
    </source>
</evidence>
<organism evidence="1 2">
    <name type="scientific">Plasmodium vinckei petteri</name>
    <dbReference type="NCBI Taxonomy" id="138298"/>
    <lineage>
        <taxon>Eukaryota</taxon>
        <taxon>Sar</taxon>
        <taxon>Alveolata</taxon>
        <taxon>Apicomplexa</taxon>
        <taxon>Aconoidasida</taxon>
        <taxon>Haemosporida</taxon>
        <taxon>Plasmodiidae</taxon>
        <taxon>Plasmodium</taxon>
        <taxon>Plasmodium (Vinckeia)</taxon>
    </lineage>
</organism>
<reference evidence="1 2" key="1">
    <citation type="submission" date="2013-02" db="EMBL/GenBank/DDBJ databases">
        <title>The Genome Sequence of Plasmodium vinckei petteri CR.</title>
        <authorList>
            <consortium name="The Broad Institute Genome Sequencing Platform"/>
            <consortium name="The Broad Institute Genome Sequencing Center for Infectious Disease"/>
            <person name="Neafsey D."/>
            <person name="Cheeseman I."/>
            <person name="Volkman S."/>
            <person name="Adams J."/>
            <person name="Walker B."/>
            <person name="Young S.K."/>
            <person name="Zeng Q."/>
            <person name="Gargeya S."/>
            <person name="Fitzgerald M."/>
            <person name="Haas B."/>
            <person name="Abouelleil A."/>
            <person name="Alvarado L."/>
            <person name="Arachchi H.M."/>
            <person name="Berlin A.M."/>
            <person name="Chapman S.B."/>
            <person name="Dewar J."/>
            <person name="Goldberg J."/>
            <person name="Griggs A."/>
            <person name="Gujja S."/>
            <person name="Hansen M."/>
            <person name="Howarth C."/>
            <person name="Imamovic A."/>
            <person name="Larimer J."/>
            <person name="McCowan C."/>
            <person name="Murphy C."/>
            <person name="Neiman D."/>
            <person name="Pearson M."/>
            <person name="Priest M."/>
            <person name="Roberts A."/>
            <person name="Saif S."/>
            <person name="Shea T."/>
            <person name="Sisk P."/>
            <person name="Sykes S."/>
            <person name="Wortman J."/>
            <person name="Nusbaum C."/>
            <person name="Birren B."/>
        </authorList>
    </citation>
    <scope>NUCLEOTIDE SEQUENCE [LARGE SCALE GENOMIC DNA]</scope>
    <source>
        <strain evidence="1 2">CR</strain>
    </source>
</reference>
<protein>
    <submittedName>
        <fullName evidence="1">Uncharacterized protein</fullName>
    </submittedName>
</protein>
<sequence length="150" mass="17199">MFSKRKVIKKNIKKSLADDSGNCDKENNAVGQNEKENKINNNVCEREEGIISQDGTDLSEIKKNTASSFMPENRNIDDACNAEDTMGNQQTDLKLEKNEKTKKKLSFIERKKKEETDRVNKLNTSFNIYSDHDSGSDSENYIMIKKKKKI</sequence>
<gene>
    <name evidence="1" type="ORF">YYG_01314</name>
</gene>
<proteinExistence type="predicted"/>
<evidence type="ECO:0000313" key="2">
    <source>
        <dbReference type="Proteomes" id="UP000030659"/>
    </source>
</evidence>
<dbReference type="Proteomes" id="UP000030659">
    <property type="component" value="Unassembled WGS sequence"/>
</dbReference>
<dbReference type="EMBL" id="KI965396">
    <property type="protein sequence ID" value="EUD73277.1"/>
    <property type="molecule type" value="Genomic_DNA"/>
</dbReference>
<accession>W7AIK9</accession>
<dbReference type="AlphaFoldDB" id="W7AIK9"/>